<dbReference type="InterPro" id="IPR035994">
    <property type="entry name" value="Nucleoside_phosphorylase_sf"/>
</dbReference>
<dbReference type="Pfam" id="PF01048">
    <property type="entry name" value="PNP_UDP_1"/>
    <property type="match status" value="1"/>
</dbReference>
<keyword evidence="6" id="KW-1185">Reference proteome</keyword>
<dbReference type="Gene3D" id="3.40.50.1580">
    <property type="entry name" value="Nucleoside phosphorylase domain"/>
    <property type="match status" value="1"/>
</dbReference>
<name>A0A975GJI0_9BACT</name>
<dbReference type="GO" id="GO:0005829">
    <property type="term" value="C:cytosol"/>
    <property type="evidence" value="ECO:0007669"/>
    <property type="project" value="TreeGrafter"/>
</dbReference>
<dbReference type="EC" id="2.4.2.3" evidence="1"/>
<sequence>MKRLDAIINPLRGKNSPDPGKLLLMITSGPDLKFLSNFMNPLKPPVSFMMSQIYIQDTRTPGFCLAGPVTGSPYAVLLMENLMAWGVRDVLYFGWCGSISENIETGDIILPAAAIIDEGTSVGYEKHSGEIVYPSGDINQNIKTILNDRKIDYHEGRIWTTDAIFRETPEKVKYFQEKKALAVEMELSALFTAAEFRGINMGAVLVVSDELASFTWKPGFNDKRFKQSRMAGAEVIKDYVSRFCKTRD</sequence>
<evidence type="ECO:0000256" key="3">
    <source>
        <dbReference type="ARBA" id="ARBA00048447"/>
    </source>
</evidence>
<dbReference type="EMBL" id="CP061799">
    <property type="protein sequence ID" value="QTA83053.1"/>
    <property type="molecule type" value="Genomic_DNA"/>
</dbReference>
<dbReference type="CDD" id="cd09007">
    <property type="entry name" value="NP-I_spr0068"/>
    <property type="match status" value="1"/>
</dbReference>
<evidence type="ECO:0000256" key="2">
    <source>
        <dbReference type="ARBA" id="ARBA00021980"/>
    </source>
</evidence>
<feature type="domain" description="Nucleoside phosphorylase" evidence="4">
    <location>
        <begin position="70"/>
        <end position="240"/>
    </location>
</feature>
<evidence type="ECO:0000256" key="1">
    <source>
        <dbReference type="ARBA" id="ARBA00011888"/>
    </source>
</evidence>
<dbReference type="PANTHER" id="PTHR43691">
    <property type="entry name" value="URIDINE PHOSPHORYLASE"/>
    <property type="match status" value="1"/>
</dbReference>
<protein>
    <recommendedName>
        <fullName evidence="2">Uridine phosphorylase</fullName>
        <ecNumber evidence="1">2.4.2.3</ecNumber>
    </recommendedName>
</protein>
<comment type="catalytic activity">
    <reaction evidence="3">
        <text>uridine + phosphate = alpha-D-ribose 1-phosphate + uracil</text>
        <dbReference type="Rhea" id="RHEA:24388"/>
        <dbReference type="ChEBI" id="CHEBI:16704"/>
        <dbReference type="ChEBI" id="CHEBI:17568"/>
        <dbReference type="ChEBI" id="CHEBI:43474"/>
        <dbReference type="ChEBI" id="CHEBI:57720"/>
        <dbReference type="EC" id="2.4.2.3"/>
    </reaction>
</comment>
<dbReference type="GO" id="GO:0009116">
    <property type="term" value="P:nucleoside metabolic process"/>
    <property type="evidence" value="ECO:0007669"/>
    <property type="project" value="InterPro"/>
</dbReference>
<dbReference type="GO" id="GO:0004850">
    <property type="term" value="F:uridine phosphorylase activity"/>
    <property type="evidence" value="ECO:0007669"/>
    <property type="project" value="UniProtKB-EC"/>
</dbReference>
<evidence type="ECO:0000259" key="4">
    <source>
        <dbReference type="Pfam" id="PF01048"/>
    </source>
</evidence>
<dbReference type="KEGG" id="dli:dnl_54460"/>
<proteinExistence type="predicted"/>
<gene>
    <name evidence="5" type="ORF">dnl_54460</name>
</gene>
<accession>A0A975GJI0</accession>
<evidence type="ECO:0000313" key="6">
    <source>
        <dbReference type="Proteomes" id="UP000663720"/>
    </source>
</evidence>
<dbReference type="InterPro" id="IPR000845">
    <property type="entry name" value="Nucleoside_phosphorylase_d"/>
</dbReference>
<dbReference type="RefSeq" id="WP_207688899.1">
    <property type="nucleotide sequence ID" value="NZ_CP061799.1"/>
</dbReference>
<dbReference type="PANTHER" id="PTHR43691:SF11">
    <property type="entry name" value="FI09636P-RELATED"/>
    <property type="match status" value="1"/>
</dbReference>
<evidence type="ECO:0000313" key="5">
    <source>
        <dbReference type="EMBL" id="QTA83053.1"/>
    </source>
</evidence>
<organism evidence="5 6">
    <name type="scientific">Desulfonema limicola</name>
    <dbReference type="NCBI Taxonomy" id="45656"/>
    <lineage>
        <taxon>Bacteria</taxon>
        <taxon>Pseudomonadati</taxon>
        <taxon>Thermodesulfobacteriota</taxon>
        <taxon>Desulfobacteria</taxon>
        <taxon>Desulfobacterales</taxon>
        <taxon>Desulfococcaceae</taxon>
        <taxon>Desulfonema</taxon>
    </lineage>
</organism>
<dbReference type="Proteomes" id="UP000663720">
    <property type="component" value="Chromosome"/>
</dbReference>
<reference evidence="5" key="1">
    <citation type="journal article" date="2021" name="Microb. Physiol.">
        <title>Proteogenomic Insights into the Physiology of Marine, Sulfate-Reducing, Filamentous Desulfonema limicola and Desulfonema magnum.</title>
        <authorList>
            <person name="Schnaars V."/>
            <person name="Wohlbrand L."/>
            <person name="Scheve S."/>
            <person name="Hinrichs C."/>
            <person name="Reinhardt R."/>
            <person name="Rabus R."/>
        </authorList>
    </citation>
    <scope>NUCLEOTIDE SEQUENCE</scope>
    <source>
        <strain evidence="5">5ac10</strain>
    </source>
</reference>
<dbReference type="AlphaFoldDB" id="A0A975GJI0"/>
<dbReference type="SUPFAM" id="SSF53167">
    <property type="entry name" value="Purine and uridine phosphorylases"/>
    <property type="match status" value="1"/>
</dbReference>